<evidence type="ECO:0000256" key="6">
    <source>
        <dbReference type="ARBA" id="ARBA00023014"/>
    </source>
</evidence>
<dbReference type="InterPro" id="IPR016214">
    <property type="entry name" value="NAD-red_Hydgase_HoxS_gsu"/>
</dbReference>
<dbReference type="SMART" id="SM00929">
    <property type="entry name" value="NADH-G_4Fe-4S_3"/>
    <property type="match status" value="1"/>
</dbReference>
<accession>A0A0C2YZW5</accession>
<evidence type="ECO:0000256" key="2">
    <source>
        <dbReference type="ARBA" id="ARBA00005404"/>
    </source>
</evidence>
<evidence type="ECO:0000313" key="9">
    <source>
        <dbReference type="EMBL" id="KIM00624.1"/>
    </source>
</evidence>
<dbReference type="GO" id="GO:0051539">
    <property type="term" value="F:4 iron, 4 sulfur cluster binding"/>
    <property type="evidence" value="ECO:0007669"/>
    <property type="project" value="UniProtKB-KW"/>
</dbReference>
<dbReference type="CDD" id="cd00207">
    <property type="entry name" value="fer2"/>
    <property type="match status" value="1"/>
</dbReference>
<dbReference type="SUPFAM" id="SSF54862">
    <property type="entry name" value="4Fe-4S ferredoxins"/>
    <property type="match status" value="1"/>
</dbReference>
<dbReference type="GO" id="GO:0016020">
    <property type="term" value="C:membrane"/>
    <property type="evidence" value="ECO:0007669"/>
    <property type="project" value="InterPro"/>
</dbReference>
<comment type="similarity">
    <text evidence="2">Belongs to the complex I 75 kDa subunit family.</text>
</comment>
<dbReference type="PROSITE" id="PS00642">
    <property type="entry name" value="COMPLEX1_75K_2"/>
    <property type="match status" value="1"/>
</dbReference>
<dbReference type="InterPro" id="IPR000283">
    <property type="entry name" value="NADH_UbQ_OxRdtase_75kDa_su_CS"/>
</dbReference>
<dbReference type="PIRSF" id="PIRSF000309">
    <property type="entry name" value="NAD_red_hyd_HoxU"/>
    <property type="match status" value="1"/>
</dbReference>
<dbReference type="PROSITE" id="PS51085">
    <property type="entry name" value="2FE2S_FER_2"/>
    <property type="match status" value="1"/>
</dbReference>
<dbReference type="Gene3D" id="3.10.20.740">
    <property type="match status" value="1"/>
</dbReference>
<dbReference type="GO" id="GO:0046872">
    <property type="term" value="F:metal ion binding"/>
    <property type="evidence" value="ECO:0007669"/>
    <property type="project" value="UniProtKB-KW"/>
</dbReference>
<dbReference type="Pfam" id="PF13510">
    <property type="entry name" value="Fer2_4"/>
    <property type="match status" value="1"/>
</dbReference>
<dbReference type="Pfam" id="PF10588">
    <property type="entry name" value="NADH-G_4Fe-4S_3"/>
    <property type="match status" value="1"/>
</dbReference>
<dbReference type="OrthoDB" id="9816402at2"/>
<evidence type="ECO:0000256" key="1">
    <source>
        <dbReference type="ARBA" id="ARBA00001966"/>
    </source>
</evidence>
<feature type="domain" description="4Fe-4S His(Cys)3-ligated-type" evidence="8">
    <location>
        <begin position="94"/>
        <end position="133"/>
    </location>
</feature>
<evidence type="ECO:0000313" key="10">
    <source>
        <dbReference type="Proteomes" id="UP000031971"/>
    </source>
</evidence>
<dbReference type="RefSeq" id="WP_009868421.1">
    <property type="nucleotide sequence ID" value="NZ_JXSL01000009.1"/>
</dbReference>
<dbReference type="InterPro" id="IPR001041">
    <property type="entry name" value="2Fe-2S_ferredoxin-type"/>
</dbReference>
<dbReference type="AlphaFoldDB" id="A0A0C2YZW5"/>
<dbReference type="STRING" id="272627.CCC_03226"/>
<dbReference type="GO" id="GO:0016491">
    <property type="term" value="F:oxidoreductase activity"/>
    <property type="evidence" value="ECO:0007669"/>
    <property type="project" value="InterPro"/>
</dbReference>
<dbReference type="GO" id="GO:0003677">
    <property type="term" value="F:DNA binding"/>
    <property type="evidence" value="ECO:0007669"/>
    <property type="project" value="UniProtKB-KW"/>
</dbReference>
<name>A0A0C2YZW5_PARME</name>
<sequence length="256" mass="28226">MSDAKTFFLDEEEIPFEEGQTIIQAALSAGKYIPHLCYHPEFKPHGSCKLCTVRIDSRTVTTEDGQSVKIPGRAAASCTTPAQAGQHVESEVPEIQDLRRTLIQMLLVEGNHYCPSCEKSGKCLLQGLAYDLGVMDPHFPQYFSKREVDASHPDVLLDFNRCILCELCVRASAEVDKKNVFAISGRGHTKHLICNSESGELGDTNLAATDKAANVCPVGVILHKRHGFEVPYGQRRFDKAPISDNPAQYAPVKEQV</sequence>
<proteinExistence type="inferred from homology"/>
<protein>
    <submittedName>
        <fullName evidence="9">NAD-reducing hydrogenase subunit HoxU</fullName>
    </submittedName>
</protein>
<evidence type="ECO:0000259" key="7">
    <source>
        <dbReference type="PROSITE" id="PS51085"/>
    </source>
</evidence>
<dbReference type="GO" id="GO:0008137">
    <property type="term" value="F:NADH dehydrogenase (ubiquinone) activity"/>
    <property type="evidence" value="ECO:0007669"/>
    <property type="project" value="InterPro"/>
</dbReference>
<evidence type="ECO:0000256" key="4">
    <source>
        <dbReference type="ARBA" id="ARBA00022723"/>
    </source>
</evidence>
<organism evidence="9 10">
    <name type="scientific">Paramagnetospirillum magnetotacticum MS-1</name>
    <dbReference type="NCBI Taxonomy" id="272627"/>
    <lineage>
        <taxon>Bacteria</taxon>
        <taxon>Pseudomonadati</taxon>
        <taxon>Pseudomonadota</taxon>
        <taxon>Alphaproteobacteria</taxon>
        <taxon>Rhodospirillales</taxon>
        <taxon>Magnetospirillaceae</taxon>
        <taxon>Paramagnetospirillum</taxon>
    </lineage>
</organism>
<dbReference type="GO" id="GO:0042773">
    <property type="term" value="P:ATP synthesis coupled electron transport"/>
    <property type="evidence" value="ECO:0007669"/>
    <property type="project" value="InterPro"/>
</dbReference>
<dbReference type="InterPro" id="IPR019574">
    <property type="entry name" value="NADH_UbQ_OxRdtase_Gsu_4Fe4S-bd"/>
</dbReference>
<dbReference type="PROSITE" id="PS51839">
    <property type="entry name" value="4FE4S_HC3"/>
    <property type="match status" value="1"/>
</dbReference>
<feature type="domain" description="2Fe-2S ferredoxin-type" evidence="7">
    <location>
        <begin position="1"/>
        <end position="94"/>
    </location>
</feature>
<dbReference type="Gene3D" id="3.30.70.20">
    <property type="match status" value="1"/>
</dbReference>
<dbReference type="Proteomes" id="UP000031971">
    <property type="component" value="Unassembled WGS sequence"/>
</dbReference>
<dbReference type="InterPro" id="IPR036010">
    <property type="entry name" value="2Fe-2S_ferredoxin-like_sf"/>
</dbReference>
<keyword evidence="5" id="KW-0408">Iron</keyword>
<comment type="caution">
    <text evidence="9">The sequence shown here is derived from an EMBL/GenBank/DDBJ whole genome shotgun (WGS) entry which is preliminary data.</text>
</comment>
<dbReference type="SUPFAM" id="SSF54292">
    <property type="entry name" value="2Fe-2S ferredoxin-like"/>
    <property type="match status" value="1"/>
</dbReference>
<keyword evidence="10" id="KW-1185">Reference proteome</keyword>
<reference evidence="9 10" key="1">
    <citation type="submission" date="2015-01" db="EMBL/GenBank/DDBJ databases">
        <title>Genome Sequence of Magnetospirillum magnetotacticum Strain MS-1.</title>
        <authorList>
            <person name="Marinov G.K."/>
            <person name="Smalley M.D."/>
            <person name="DeSalvo G."/>
        </authorList>
    </citation>
    <scope>NUCLEOTIDE SEQUENCE [LARGE SCALE GENOMIC DNA]</scope>
    <source>
        <strain evidence="9 10">MS-1</strain>
    </source>
</reference>
<comment type="cofactor">
    <cofactor evidence="1">
        <name>[4Fe-4S] cluster</name>
        <dbReference type="ChEBI" id="CHEBI:49883"/>
    </cofactor>
</comment>
<dbReference type="Pfam" id="PF13459">
    <property type="entry name" value="Fer4_15"/>
    <property type="match status" value="1"/>
</dbReference>
<evidence type="ECO:0000256" key="5">
    <source>
        <dbReference type="ARBA" id="ARBA00023004"/>
    </source>
</evidence>
<evidence type="ECO:0000259" key="8">
    <source>
        <dbReference type="PROSITE" id="PS51839"/>
    </source>
</evidence>
<keyword evidence="9" id="KW-0371">Homeobox</keyword>
<evidence type="ECO:0000256" key="3">
    <source>
        <dbReference type="ARBA" id="ARBA00022485"/>
    </source>
</evidence>
<keyword evidence="6" id="KW-0411">Iron-sulfur</keyword>
<keyword evidence="4" id="KW-0479">Metal-binding</keyword>
<dbReference type="EMBL" id="JXSL01000009">
    <property type="protein sequence ID" value="KIM00624.1"/>
    <property type="molecule type" value="Genomic_DNA"/>
</dbReference>
<keyword evidence="3" id="KW-0004">4Fe-4S</keyword>
<gene>
    <name evidence="9" type="ORF">CCC_03226</name>
</gene>